<dbReference type="EMBL" id="WMJX01000006">
    <property type="protein sequence ID" value="MTG97472.1"/>
    <property type="molecule type" value="Genomic_DNA"/>
</dbReference>
<dbReference type="GO" id="GO:0003700">
    <property type="term" value="F:DNA-binding transcription factor activity"/>
    <property type="evidence" value="ECO:0007669"/>
    <property type="project" value="InterPro"/>
</dbReference>
<dbReference type="AlphaFoldDB" id="A0A6I3LMR9"/>
<dbReference type="RefSeq" id="WP_155091519.1">
    <property type="nucleotide sequence ID" value="NZ_WMJX01000006.1"/>
</dbReference>
<comment type="caution">
    <text evidence="2">The sequence shown here is derived from an EMBL/GenBank/DDBJ whole genome shotgun (WGS) entry which is preliminary data.</text>
</comment>
<sequence>MKQQLFEVLFNKVDDFISHFEKVPLKRFNNGLAWEQFYFSYFSSMTSTLIHSMNHLDYVQFNSYVIQEEKLDNIGLTYNHKNELVRAINYEENKENHKLITKYLQDNLDKIRTNKQADTYQKISCKYEIDNTTYFITGTAFVDSDTQSVTIVCCSLEINGEITYKEDGYTPTLNKATCEEVYQEFIALDDCSEIAAHQVAKNHKISLDILNKDFIYYYGDQVINYCKKERLLKSLELLLFSSIDTEQIARKSGFKNWNELLETLSKIPNINMNTLIRYN</sequence>
<evidence type="ECO:0000259" key="1">
    <source>
        <dbReference type="PROSITE" id="PS01124"/>
    </source>
</evidence>
<proteinExistence type="predicted"/>
<reference evidence="2 3" key="1">
    <citation type="submission" date="2019-11" db="EMBL/GenBank/DDBJ databases">
        <title>Genome of Strain BIT-d1.</title>
        <authorList>
            <person name="Yang Y."/>
        </authorList>
    </citation>
    <scope>NUCLEOTIDE SEQUENCE [LARGE SCALE GENOMIC DNA]</scope>
    <source>
        <strain evidence="2 3">BIT-d1</strain>
    </source>
</reference>
<dbReference type="OrthoDB" id="1436523at2"/>
<evidence type="ECO:0000313" key="3">
    <source>
        <dbReference type="Proteomes" id="UP000438760"/>
    </source>
</evidence>
<dbReference type="Proteomes" id="UP000438760">
    <property type="component" value="Unassembled WGS sequence"/>
</dbReference>
<dbReference type="PROSITE" id="PS01124">
    <property type="entry name" value="HTH_ARAC_FAMILY_2"/>
    <property type="match status" value="1"/>
</dbReference>
<accession>A0A6I3LMR9</accession>
<keyword evidence="3" id="KW-1185">Reference proteome</keyword>
<dbReference type="GO" id="GO:0043565">
    <property type="term" value="F:sequence-specific DNA binding"/>
    <property type="evidence" value="ECO:0007669"/>
    <property type="project" value="InterPro"/>
</dbReference>
<evidence type="ECO:0000313" key="2">
    <source>
        <dbReference type="EMBL" id="MTG97472.1"/>
    </source>
</evidence>
<gene>
    <name evidence="2" type="ORF">GJV76_04870</name>
</gene>
<organism evidence="2 3">
    <name type="scientific">Myroides albus</name>
    <dbReference type="NCBI Taxonomy" id="2562892"/>
    <lineage>
        <taxon>Bacteria</taxon>
        <taxon>Pseudomonadati</taxon>
        <taxon>Bacteroidota</taxon>
        <taxon>Flavobacteriia</taxon>
        <taxon>Flavobacteriales</taxon>
        <taxon>Flavobacteriaceae</taxon>
        <taxon>Myroides</taxon>
    </lineage>
</organism>
<protein>
    <recommendedName>
        <fullName evidence="1">HTH araC/xylS-type domain-containing protein</fullName>
    </recommendedName>
</protein>
<feature type="domain" description="HTH araC/xylS-type" evidence="1">
    <location>
        <begin position="180"/>
        <end position="278"/>
    </location>
</feature>
<dbReference type="InterPro" id="IPR018060">
    <property type="entry name" value="HTH_AraC"/>
</dbReference>
<name>A0A6I3LMR9_9FLAO</name>